<name>A0A8A4XCZ0_9VIRU</name>
<evidence type="ECO:0000256" key="1">
    <source>
        <dbReference type="SAM" id="MobiDB-lite"/>
    </source>
</evidence>
<proteinExistence type="predicted"/>
<reference evidence="3" key="1">
    <citation type="submission" date="2020-09" db="EMBL/GenBank/DDBJ databases">
        <authorList>
            <person name="Dai Z."/>
            <person name="Yang S."/>
            <person name="Zhang W."/>
        </authorList>
    </citation>
    <scope>NUCLEOTIDE SEQUENCE</scope>
    <source>
        <strain evidence="3">Eag209par0127</strain>
    </source>
</reference>
<protein>
    <submittedName>
        <fullName evidence="3">Capsid protein</fullName>
    </submittedName>
</protein>
<evidence type="ECO:0000313" key="3">
    <source>
        <dbReference type="EMBL" id="QTE04017.1"/>
    </source>
</evidence>
<dbReference type="EMBL" id="MW046576">
    <property type="protein sequence ID" value="QTE04017.1"/>
    <property type="molecule type" value="Genomic_DNA"/>
</dbReference>
<evidence type="ECO:0000259" key="2">
    <source>
        <dbReference type="Pfam" id="PF08398"/>
    </source>
</evidence>
<feature type="domain" description="Phospholipase A2-like" evidence="2">
    <location>
        <begin position="14"/>
        <end position="93"/>
    </location>
</feature>
<feature type="region of interest" description="Disordered" evidence="1">
    <location>
        <begin position="105"/>
        <end position="147"/>
    </location>
</feature>
<feature type="compositionally biased region" description="Polar residues" evidence="1">
    <location>
        <begin position="119"/>
        <end position="137"/>
    </location>
</feature>
<dbReference type="GO" id="GO:0005198">
    <property type="term" value="F:structural molecule activity"/>
    <property type="evidence" value="ECO:0007669"/>
    <property type="project" value="InterPro"/>
</dbReference>
<accession>A0A8A4XCZ0</accession>
<dbReference type="InterPro" id="IPR013607">
    <property type="entry name" value="Phospholipase_A2-like"/>
</dbReference>
<dbReference type="Pfam" id="PF08398">
    <property type="entry name" value="Phospholip_A2_4"/>
    <property type="match status" value="1"/>
</dbReference>
<organism evidence="3">
    <name type="scientific">Accipiter gentilis parvo-like hybrid virus</name>
    <dbReference type="NCBI Taxonomy" id="2794564"/>
    <lineage>
        <taxon>Viruses</taxon>
        <taxon>Monodnaviria</taxon>
        <taxon>Shotokuvirae</taxon>
        <taxon>Cossaviricota</taxon>
        <taxon>Quintoviricetes</taxon>
        <taxon>Piccovirales</taxon>
        <taxon>Parvoviridae</taxon>
    </lineage>
</organism>
<feature type="compositionally biased region" description="Basic and acidic residues" evidence="1">
    <location>
        <begin position="138"/>
        <end position="147"/>
    </location>
</feature>
<reference evidence="3" key="2">
    <citation type="journal article" date="2022" name="Gigascience">
        <title>Parvovirus dark matter in the cloaca of wild birds.</title>
        <authorList>
            <person name="Dai Z."/>
            <person name="Wang H."/>
            <person name="Wu H."/>
            <person name="Zhang Q."/>
            <person name="Ji L."/>
            <person name="Wang X."/>
            <person name="Shen Q."/>
            <person name="Yang S."/>
            <person name="Ma X."/>
            <person name="Shan T."/>
            <person name="Zhang W."/>
        </authorList>
    </citation>
    <scope>NUCLEOTIDE SEQUENCE</scope>
    <source>
        <strain evidence="3">Eag209par0127</strain>
    </source>
</reference>
<sequence length="452" mass="50826">MPPKAKKRRIFASGLTLPGYNYLGPFNAEDNGEPTNVSDRAAKKHDAVYKRLSSKYGRTKPYTHYNKGDTDFIKEASSNDFGGRWGKRFFQFKKRFAPHLQEPEEITGKKHTREGVSLPNLQANTMSETKVGSGNESGTKETPIDDVYDVHRGPPNYTFASLPYHLDGLVTDNNTWSRDIVFRMTSPYDPLVTTASGDLNSAGGTNTYYSAIADAGDSTVRQANYYQFYSGLYKYYHTVSCRYKVFIENYGEPIWVYTMFGNEETPPVTASNTDIQMWPDVKYYYLSSKYQGVEATGLITNDRTIPSKPDVTQIEENDEQMDPTASAPGDLNQAGSGVSIFTNPTGTAVCNISGSYQTGDFNREIRLDSDVENWTAVTANPKLPERLIIRVKPNTNRLETSSTLNGGDDMRYRIRVTIEYLVEFKELDYKLRYPVVTQPVTVVLNDTQTPTS</sequence>